<dbReference type="GO" id="GO:0005615">
    <property type="term" value="C:extracellular space"/>
    <property type="evidence" value="ECO:0007669"/>
    <property type="project" value="TreeGrafter"/>
</dbReference>
<keyword evidence="2 5" id="KW-0645">Protease</keyword>
<dbReference type="InterPro" id="IPR002884">
    <property type="entry name" value="P_dom"/>
</dbReference>
<evidence type="ECO:0000256" key="3">
    <source>
        <dbReference type="ARBA" id="ARBA00022801"/>
    </source>
</evidence>
<keyword evidence="10" id="KW-1185">Reference proteome</keyword>
<feature type="signal peptide" evidence="7">
    <location>
        <begin position="1"/>
        <end position="33"/>
    </location>
</feature>
<proteinExistence type="inferred from homology"/>
<dbReference type="PROSITE" id="PS51829">
    <property type="entry name" value="P_HOMO_B"/>
    <property type="match status" value="1"/>
</dbReference>
<dbReference type="FunFam" id="3.40.50.200:FF:000014">
    <property type="entry name" value="Proteinase K"/>
    <property type="match status" value="1"/>
</dbReference>
<dbReference type="PANTHER" id="PTHR43806">
    <property type="entry name" value="PEPTIDASE S8"/>
    <property type="match status" value="1"/>
</dbReference>
<evidence type="ECO:0000256" key="6">
    <source>
        <dbReference type="SAM" id="MobiDB-lite"/>
    </source>
</evidence>
<keyword evidence="7" id="KW-0732">Signal</keyword>
<comment type="similarity">
    <text evidence="1 5">Belongs to the peptidase S8 family.</text>
</comment>
<feature type="active site" description="Charge relay system" evidence="5">
    <location>
        <position position="338"/>
    </location>
</feature>
<dbReference type="OrthoDB" id="9798386at2"/>
<feature type="chain" id="PRO_5022021173" evidence="7">
    <location>
        <begin position="34"/>
        <end position="615"/>
    </location>
</feature>
<dbReference type="AlphaFoldDB" id="A0A562UZ27"/>
<comment type="caution">
    <text evidence="9">The sequence shown here is derived from an EMBL/GenBank/DDBJ whole genome shotgun (WGS) entry which is preliminary data.</text>
</comment>
<dbReference type="Gene3D" id="3.30.70.80">
    <property type="entry name" value="Peptidase S8 propeptide/proteinase inhibitor I9"/>
    <property type="match status" value="1"/>
</dbReference>
<dbReference type="InterPro" id="IPR010259">
    <property type="entry name" value="S8pro/Inhibitor_I9"/>
</dbReference>
<dbReference type="PROSITE" id="PS51892">
    <property type="entry name" value="SUBTILASE"/>
    <property type="match status" value="1"/>
</dbReference>
<dbReference type="InterPro" id="IPR015500">
    <property type="entry name" value="Peptidase_S8_subtilisin-rel"/>
</dbReference>
<dbReference type="InterPro" id="IPR000209">
    <property type="entry name" value="Peptidase_S8/S53_dom"/>
</dbReference>
<gene>
    <name evidence="9" type="ORF">LX16_4261</name>
</gene>
<dbReference type="InterPro" id="IPR050131">
    <property type="entry name" value="Peptidase_S8_subtilisin-like"/>
</dbReference>
<feature type="active site" description="Charge relay system" evidence="5">
    <location>
        <position position="187"/>
    </location>
</feature>
<dbReference type="SUPFAM" id="SSF54897">
    <property type="entry name" value="Protease propeptides/inhibitors"/>
    <property type="match status" value="1"/>
</dbReference>
<dbReference type="Pfam" id="PF00082">
    <property type="entry name" value="Peptidase_S8"/>
    <property type="match status" value="1"/>
</dbReference>
<dbReference type="InterPro" id="IPR022398">
    <property type="entry name" value="Peptidase_S8_His-AS"/>
</dbReference>
<feature type="compositionally biased region" description="Polar residues" evidence="6">
    <location>
        <begin position="401"/>
        <end position="417"/>
    </location>
</feature>
<keyword evidence="3 5" id="KW-0378">Hydrolase</keyword>
<reference evidence="9 10" key="1">
    <citation type="journal article" date="2013" name="Stand. Genomic Sci.">
        <title>Genomic Encyclopedia of Type Strains, Phase I: The one thousand microbial genomes (KMG-I) project.</title>
        <authorList>
            <person name="Kyrpides N.C."/>
            <person name="Woyke T."/>
            <person name="Eisen J.A."/>
            <person name="Garrity G."/>
            <person name="Lilburn T.G."/>
            <person name="Beck B.J."/>
            <person name="Whitman W.B."/>
            <person name="Hugenholtz P."/>
            <person name="Klenk H.P."/>
        </authorList>
    </citation>
    <scope>NUCLEOTIDE SEQUENCE [LARGE SCALE GENOMIC DNA]</scope>
    <source>
        <strain evidence="9 10">DSM 45044</strain>
    </source>
</reference>
<feature type="active site" description="Charge relay system" evidence="5">
    <location>
        <position position="154"/>
    </location>
</feature>
<dbReference type="Gene3D" id="3.40.50.200">
    <property type="entry name" value="Peptidase S8/S53 domain"/>
    <property type="match status" value="1"/>
</dbReference>
<evidence type="ECO:0000313" key="9">
    <source>
        <dbReference type="EMBL" id="TWJ10837.1"/>
    </source>
</evidence>
<evidence type="ECO:0000313" key="10">
    <source>
        <dbReference type="Proteomes" id="UP000321617"/>
    </source>
</evidence>
<dbReference type="InterPro" id="IPR023828">
    <property type="entry name" value="Peptidase_S8_Ser-AS"/>
</dbReference>
<dbReference type="GO" id="GO:0006508">
    <property type="term" value="P:proteolysis"/>
    <property type="evidence" value="ECO:0007669"/>
    <property type="project" value="UniProtKB-KW"/>
</dbReference>
<sequence length="615" mass="61173">MTQRWTRRLSAVVGVSATAALAALSLGATPAQAEGVILDADLPNSIEGSYIVALKDGVRTQADGLAAAYDGQIKRTFGSINGFSVRMDEADALKLAADPAVEYVAQDGTVSIAATQNNPPSWGLDRIDQANLPLDNSYTYPDSAGSGVTVYVIDTGADLDHPDFGGRMSSGADTVDNDNNAEDCQGHGTHVAGTVGGTQYGVAKNADMVAVRVLNCSGSGTYEGVIAGVDWVTANAQLPAAANMSLGGGFSQAVNDAVSASIDAGVTYALAAGNDNGANACNGSPGSTPDALTVGATQSNDARASFSNIGSCVDIFAPGVSITSAWLNGGTNTISGTSMASPHVAGAAALHLGENPGDTPAQVGAALVGNATSGVISNPGSGSPNLLLNISYLNDGTPPTDNFSVSVSPTSGTVQPGGSTTATVSTQTTSGSAQTVSLSTSGAPAGVTASVSPSSVTTGGSATLTLTASSSAASGTYTITVTATGSVTRTASYSLTVGGTGGNCAGANNTARALPDTATVNSTVAVSCGRNASASSSVTVDINHTYRGDLRIVLIAPDGTQYVLKTQNIFDGADNVKATFPVNLSSEAGNGTWTLRVIDYYSGDSGTLNKWSITL</sequence>
<dbReference type="InterPro" id="IPR036852">
    <property type="entry name" value="Peptidase_S8/S53_dom_sf"/>
</dbReference>
<dbReference type="PROSITE" id="PS00137">
    <property type="entry name" value="SUBTILASE_HIS"/>
    <property type="match status" value="1"/>
</dbReference>
<dbReference type="SUPFAM" id="SSF49785">
    <property type="entry name" value="Galactose-binding domain-like"/>
    <property type="match status" value="1"/>
</dbReference>
<evidence type="ECO:0000256" key="4">
    <source>
        <dbReference type="ARBA" id="ARBA00022825"/>
    </source>
</evidence>
<feature type="domain" description="P/Homo B" evidence="8">
    <location>
        <begin position="496"/>
        <end position="615"/>
    </location>
</feature>
<dbReference type="PANTHER" id="PTHR43806:SF11">
    <property type="entry name" value="CEREVISIN-RELATED"/>
    <property type="match status" value="1"/>
</dbReference>
<evidence type="ECO:0000256" key="5">
    <source>
        <dbReference type="PROSITE-ProRule" id="PRU01240"/>
    </source>
</evidence>
<evidence type="ECO:0000259" key="8">
    <source>
        <dbReference type="PROSITE" id="PS51829"/>
    </source>
</evidence>
<protein>
    <submittedName>
        <fullName evidence="9">Subtilisin family serine protease</fullName>
    </submittedName>
</protein>
<dbReference type="CDD" id="cd04077">
    <property type="entry name" value="Peptidases_S8_PCSK9_ProteinaseK_like"/>
    <property type="match status" value="1"/>
</dbReference>
<dbReference type="GO" id="GO:0004252">
    <property type="term" value="F:serine-type endopeptidase activity"/>
    <property type="evidence" value="ECO:0007669"/>
    <property type="project" value="UniProtKB-UniRule"/>
</dbReference>
<dbReference type="SUPFAM" id="SSF52743">
    <property type="entry name" value="Subtilisin-like"/>
    <property type="match status" value="1"/>
</dbReference>
<dbReference type="PROSITE" id="PS00138">
    <property type="entry name" value="SUBTILASE_SER"/>
    <property type="match status" value="1"/>
</dbReference>
<dbReference type="InterPro" id="IPR034193">
    <property type="entry name" value="PCSK9_ProteinaseK-like"/>
</dbReference>
<dbReference type="InterPro" id="IPR037045">
    <property type="entry name" value="S8pro/Inhibitor_I9_sf"/>
</dbReference>
<dbReference type="PRINTS" id="PR00723">
    <property type="entry name" value="SUBTILISIN"/>
</dbReference>
<dbReference type="InterPro" id="IPR008979">
    <property type="entry name" value="Galactose-bd-like_sf"/>
</dbReference>
<feature type="compositionally biased region" description="Low complexity" evidence="6">
    <location>
        <begin position="418"/>
        <end position="458"/>
    </location>
</feature>
<evidence type="ECO:0000256" key="1">
    <source>
        <dbReference type="ARBA" id="ARBA00011073"/>
    </source>
</evidence>
<dbReference type="Proteomes" id="UP000321617">
    <property type="component" value="Unassembled WGS sequence"/>
</dbReference>
<feature type="region of interest" description="Disordered" evidence="6">
    <location>
        <begin position="401"/>
        <end position="458"/>
    </location>
</feature>
<evidence type="ECO:0000256" key="7">
    <source>
        <dbReference type="SAM" id="SignalP"/>
    </source>
</evidence>
<accession>A0A562UZ27</accession>
<dbReference type="RefSeq" id="WP_147141934.1">
    <property type="nucleotide sequence ID" value="NZ_BAABIJ010000003.1"/>
</dbReference>
<evidence type="ECO:0000256" key="2">
    <source>
        <dbReference type="ARBA" id="ARBA00022670"/>
    </source>
</evidence>
<keyword evidence="4 5" id="KW-0720">Serine protease</keyword>
<organism evidence="9 10">
    <name type="scientific">Stackebrandtia albiflava</name>
    <dbReference type="NCBI Taxonomy" id="406432"/>
    <lineage>
        <taxon>Bacteria</taxon>
        <taxon>Bacillati</taxon>
        <taxon>Actinomycetota</taxon>
        <taxon>Actinomycetes</taxon>
        <taxon>Glycomycetales</taxon>
        <taxon>Glycomycetaceae</taxon>
        <taxon>Stackebrandtia</taxon>
    </lineage>
</organism>
<dbReference type="Gene3D" id="2.60.120.260">
    <property type="entry name" value="Galactose-binding domain-like"/>
    <property type="match status" value="1"/>
</dbReference>
<dbReference type="Pfam" id="PF01483">
    <property type="entry name" value="P_proprotein"/>
    <property type="match status" value="1"/>
</dbReference>
<dbReference type="EMBL" id="VLLL01000007">
    <property type="protein sequence ID" value="TWJ10837.1"/>
    <property type="molecule type" value="Genomic_DNA"/>
</dbReference>
<dbReference type="Pfam" id="PF05922">
    <property type="entry name" value="Inhibitor_I9"/>
    <property type="match status" value="1"/>
</dbReference>
<name>A0A562UZ27_9ACTN</name>